<evidence type="ECO:0000313" key="1">
    <source>
        <dbReference type="EMBL" id="KAG8001102.1"/>
    </source>
</evidence>
<name>A0ACB7EFZ5_NIBAL</name>
<organism evidence="1 2">
    <name type="scientific">Nibea albiflora</name>
    <name type="common">Yellow drum</name>
    <name type="synonym">Corvina albiflora</name>
    <dbReference type="NCBI Taxonomy" id="240163"/>
    <lineage>
        <taxon>Eukaryota</taxon>
        <taxon>Metazoa</taxon>
        <taxon>Chordata</taxon>
        <taxon>Craniata</taxon>
        <taxon>Vertebrata</taxon>
        <taxon>Euteleostomi</taxon>
        <taxon>Actinopterygii</taxon>
        <taxon>Neopterygii</taxon>
        <taxon>Teleostei</taxon>
        <taxon>Neoteleostei</taxon>
        <taxon>Acanthomorphata</taxon>
        <taxon>Eupercaria</taxon>
        <taxon>Sciaenidae</taxon>
        <taxon>Nibea</taxon>
    </lineage>
</organism>
<proteinExistence type="predicted"/>
<accession>A0ACB7EFZ5</accession>
<sequence>MEAEISDLKAAVQRLTTENSQLIQEEEQRKAEIIDFKDNIQALDEQNIKLKSEYQKTVTVLSKAQKEVTHLKMACSENEKLHLTLQGKDDSLKQQETLILRLNGRIAEQEDELKQKEDHNVSLSGKVSELENLLGELRGQVDSLTSESSTLKNTVQEKERSSLEYQSQSSAAVENLSSNLQAKEAECESLKEQISHLEESVTKLSNTLRVQISEMEN</sequence>
<protein>
    <submittedName>
        <fullName evidence="1">Uncharacterized protein</fullName>
    </submittedName>
</protein>
<keyword evidence="2" id="KW-1185">Reference proteome</keyword>
<dbReference type="Proteomes" id="UP000805704">
    <property type="component" value="Chromosome 7"/>
</dbReference>
<comment type="caution">
    <text evidence="1">The sequence shown here is derived from an EMBL/GenBank/DDBJ whole genome shotgun (WGS) entry which is preliminary data.</text>
</comment>
<reference evidence="1" key="1">
    <citation type="submission" date="2020-04" db="EMBL/GenBank/DDBJ databases">
        <title>A chromosome-scale assembly and high-density genetic map of the yellow drum (Nibea albiflora) genome.</title>
        <authorList>
            <person name="Xu D."/>
            <person name="Zhang W."/>
            <person name="Chen R."/>
            <person name="Tan P."/>
            <person name="Wang L."/>
            <person name="Song H."/>
            <person name="Tian L."/>
            <person name="Zhu Q."/>
            <person name="Wang B."/>
        </authorList>
    </citation>
    <scope>NUCLEOTIDE SEQUENCE</scope>
    <source>
        <strain evidence="1">ZJHYS-2018</strain>
    </source>
</reference>
<feature type="non-terminal residue" evidence="1">
    <location>
        <position position="217"/>
    </location>
</feature>
<gene>
    <name evidence="1" type="ORF">GBF38_006615</name>
</gene>
<dbReference type="EMBL" id="CM024795">
    <property type="protein sequence ID" value="KAG8001102.1"/>
    <property type="molecule type" value="Genomic_DNA"/>
</dbReference>
<evidence type="ECO:0000313" key="2">
    <source>
        <dbReference type="Proteomes" id="UP000805704"/>
    </source>
</evidence>